<evidence type="ECO:0000313" key="2">
    <source>
        <dbReference type="EMBL" id="MBW7460315.1"/>
    </source>
</evidence>
<keyword evidence="3" id="KW-1185">Reference proteome</keyword>
<protein>
    <submittedName>
        <fullName evidence="2">DUF5107 domain-containing protein</fullName>
    </submittedName>
</protein>
<evidence type="ECO:0000313" key="3">
    <source>
        <dbReference type="Proteomes" id="UP001519887"/>
    </source>
</evidence>
<evidence type="ECO:0000259" key="1">
    <source>
        <dbReference type="Pfam" id="PF17128"/>
    </source>
</evidence>
<organism evidence="2 3">
    <name type="scientific">Paenibacillus sepulcri</name>
    <dbReference type="NCBI Taxonomy" id="359917"/>
    <lineage>
        <taxon>Bacteria</taxon>
        <taxon>Bacillati</taxon>
        <taxon>Bacillota</taxon>
        <taxon>Bacilli</taxon>
        <taxon>Bacillales</taxon>
        <taxon>Paenibacillaceae</taxon>
        <taxon>Paenibacillus</taxon>
    </lineage>
</organism>
<feature type="domain" description="DUF5107" evidence="1">
    <location>
        <begin position="1"/>
        <end position="229"/>
    </location>
</feature>
<comment type="caution">
    <text evidence="2">The sequence shown here is derived from an EMBL/GenBank/DDBJ whole genome shotgun (WGS) entry which is preliminary data.</text>
</comment>
<dbReference type="Proteomes" id="UP001519887">
    <property type="component" value="Unassembled WGS sequence"/>
</dbReference>
<feature type="non-terminal residue" evidence="2">
    <location>
        <position position="1"/>
    </location>
</feature>
<dbReference type="InterPro" id="IPR033396">
    <property type="entry name" value="DUF5107"/>
</dbReference>
<dbReference type="EMBL" id="JAHZIK010002151">
    <property type="protein sequence ID" value="MBW7460315.1"/>
    <property type="molecule type" value="Genomic_DNA"/>
</dbReference>
<sequence length="329" mass="37230">IEFNWPQHHRPNTYGAVECTFGENEDGSATVWVSEIDRMYGTKMTAGFTLHAGAAYLEINAQLYNRTPEPQTFLWWANPAVAVNDHTQSVFPPDVHAVFDHGKRDVSRFPIATGTYYKMDYSAGVDISRYANIPVPTSYMAYHSDYNFVGGYDHAVQAGLLHVANHHISPGKKQWTWGNGEFGQAWDRNLTDEDGPYIELMTGVYTDNQPDFTWLQPYEEKSFTQYFMPYKQIGVVKNASRDAAVNLEVDSADRSIRIQVYATSRFENATVELSSARSRYLLQSVSLSPLESFTQTMQLHEDDQAHDLMLTVRDAAGRTLVGYQPKKPA</sequence>
<gene>
    <name evidence="2" type="ORF">K0U00_40260</name>
</gene>
<reference evidence="2 3" key="1">
    <citation type="submission" date="2021-07" db="EMBL/GenBank/DDBJ databases">
        <title>Paenibacillus radiodurans sp. nov., isolated from the southeastern edge of Tengger Desert.</title>
        <authorList>
            <person name="Zhang G."/>
        </authorList>
    </citation>
    <scope>NUCLEOTIDE SEQUENCE [LARGE SCALE GENOMIC DNA]</scope>
    <source>
        <strain evidence="2 3">CCM 7311</strain>
    </source>
</reference>
<feature type="non-terminal residue" evidence="2">
    <location>
        <position position="329"/>
    </location>
</feature>
<accession>A0ABS7CH97</accession>
<proteinExistence type="predicted"/>
<dbReference type="Pfam" id="PF17128">
    <property type="entry name" value="DUF5107"/>
    <property type="match status" value="1"/>
</dbReference>
<name>A0ABS7CH97_9BACL</name>